<name>A0AAE0YPZ0_9GAST</name>
<sequence length="73" mass="8098">MTQPLARYLVHSNILHSLGSRYRRYCASRDRLLSADAGWAYQMSPCVSDNKSIISHRACFAIGHACISQTPSG</sequence>
<comment type="caution">
    <text evidence="1">The sequence shown here is derived from an EMBL/GenBank/DDBJ whole genome shotgun (WGS) entry which is preliminary data.</text>
</comment>
<reference evidence="1" key="1">
    <citation type="journal article" date="2023" name="G3 (Bethesda)">
        <title>A reference genome for the long-term kleptoplast-retaining sea slug Elysia crispata morphotype clarki.</title>
        <authorList>
            <person name="Eastman K.E."/>
            <person name="Pendleton A.L."/>
            <person name="Shaikh M.A."/>
            <person name="Suttiyut T."/>
            <person name="Ogas R."/>
            <person name="Tomko P."/>
            <person name="Gavelis G."/>
            <person name="Widhalm J.R."/>
            <person name="Wisecaver J.H."/>
        </authorList>
    </citation>
    <scope>NUCLEOTIDE SEQUENCE</scope>
    <source>
        <strain evidence="1">ECLA1</strain>
    </source>
</reference>
<evidence type="ECO:0000313" key="1">
    <source>
        <dbReference type="EMBL" id="KAK3753598.1"/>
    </source>
</evidence>
<dbReference type="EMBL" id="JAWDGP010005700">
    <property type="protein sequence ID" value="KAK3753598.1"/>
    <property type="molecule type" value="Genomic_DNA"/>
</dbReference>
<accession>A0AAE0YPZ0</accession>
<gene>
    <name evidence="1" type="ORF">RRG08_010017</name>
</gene>
<dbReference type="AlphaFoldDB" id="A0AAE0YPZ0"/>
<proteinExistence type="predicted"/>
<organism evidence="1 2">
    <name type="scientific">Elysia crispata</name>
    <name type="common">lettuce slug</name>
    <dbReference type="NCBI Taxonomy" id="231223"/>
    <lineage>
        <taxon>Eukaryota</taxon>
        <taxon>Metazoa</taxon>
        <taxon>Spiralia</taxon>
        <taxon>Lophotrochozoa</taxon>
        <taxon>Mollusca</taxon>
        <taxon>Gastropoda</taxon>
        <taxon>Heterobranchia</taxon>
        <taxon>Euthyneura</taxon>
        <taxon>Panpulmonata</taxon>
        <taxon>Sacoglossa</taxon>
        <taxon>Placobranchoidea</taxon>
        <taxon>Plakobranchidae</taxon>
        <taxon>Elysia</taxon>
    </lineage>
</organism>
<dbReference type="Proteomes" id="UP001283361">
    <property type="component" value="Unassembled WGS sequence"/>
</dbReference>
<protein>
    <submittedName>
        <fullName evidence="1">Uncharacterized protein</fullName>
    </submittedName>
</protein>
<evidence type="ECO:0000313" key="2">
    <source>
        <dbReference type="Proteomes" id="UP001283361"/>
    </source>
</evidence>
<keyword evidence="2" id="KW-1185">Reference proteome</keyword>